<feature type="transmembrane region" description="Helical" evidence="6">
    <location>
        <begin position="197"/>
        <end position="214"/>
    </location>
</feature>
<keyword evidence="6" id="KW-1133">Transmembrane helix</keyword>
<dbReference type="EMBL" id="NRPP01000017">
    <property type="protein sequence ID" value="TFJ24831.1"/>
    <property type="molecule type" value="Genomic_DNA"/>
</dbReference>
<dbReference type="RefSeq" id="WP_135026212.1">
    <property type="nucleotide sequence ID" value="NZ_JBFUWK010000004.1"/>
</dbReference>
<evidence type="ECO:0000256" key="2">
    <source>
        <dbReference type="ARBA" id="ARBA00022512"/>
    </source>
</evidence>
<keyword evidence="5" id="KW-0572">Peptidoglycan-anchor</keyword>
<dbReference type="AlphaFoldDB" id="A0A7Z8CWW3"/>
<evidence type="ECO:0000259" key="8">
    <source>
        <dbReference type="PROSITE" id="PS50978"/>
    </source>
</evidence>
<evidence type="ECO:0000256" key="6">
    <source>
        <dbReference type="SAM" id="Phobius"/>
    </source>
</evidence>
<proteinExistence type="predicted"/>
<dbReference type="CDD" id="cd06920">
    <property type="entry name" value="NEAT"/>
    <property type="match status" value="1"/>
</dbReference>
<keyword evidence="4" id="KW-0408">Iron</keyword>
<organism evidence="9 10">
    <name type="scientific">Carnobacterium divergens</name>
    <name type="common">Lactobacillus divergens</name>
    <dbReference type="NCBI Taxonomy" id="2748"/>
    <lineage>
        <taxon>Bacteria</taxon>
        <taxon>Bacillati</taxon>
        <taxon>Bacillota</taxon>
        <taxon>Bacilli</taxon>
        <taxon>Lactobacillales</taxon>
        <taxon>Carnobacteriaceae</taxon>
        <taxon>Carnobacterium</taxon>
    </lineage>
</organism>
<evidence type="ECO:0000256" key="7">
    <source>
        <dbReference type="SAM" id="SignalP"/>
    </source>
</evidence>
<dbReference type="PANTHER" id="PTHR37824:SF1">
    <property type="entry name" value="IRON-REGULATED SURFACE DETERMINANT PROTEIN C"/>
    <property type="match status" value="1"/>
</dbReference>
<dbReference type="GO" id="GO:0009274">
    <property type="term" value="C:peptidoglycan-based cell wall"/>
    <property type="evidence" value="ECO:0007669"/>
    <property type="project" value="InterPro"/>
</dbReference>
<keyword evidence="3 7" id="KW-0732">Signal</keyword>
<keyword evidence="2" id="KW-0964">Secreted</keyword>
<dbReference type="Proteomes" id="UP000297938">
    <property type="component" value="Unassembled WGS sequence"/>
</dbReference>
<evidence type="ECO:0000256" key="3">
    <source>
        <dbReference type="ARBA" id="ARBA00022729"/>
    </source>
</evidence>
<feature type="chain" id="PRO_5038559473" evidence="7">
    <location>
        <begin position="21"/>
        <end position="221"/>
    </location>
</feature>
<evidence type="ECO:0000256" key="4">
    <source>
        <dbReference type="ARBA" id="ARBA00023004"/>
    </source>
</evidence>
<dbReference type="InterPro" id="IPR019909">
    <property type="entry name" value="Haem_uptake_protein_IsdC"/>
</dbReference>
<keyword evidence="6" id="KW-0472">Membrane</keyword>
<evidence type="ECO:0000256" key="1">
    <source>
        <dbReference type="ARBA" id="ARBA00004168"/>
    </source>
</evidence>
<reference evidence="9 10" key="1">
    <citation type="journal article" date="2018" name="Int. J. Food Microbiol.">
        <title>Growth of Carnobacterium spp. isolated from chilled vacuum-packaged meat under relevant acidic conditions.</title>
        <authorList>
            <person name="Zhang P."/>
            <person name="Badoni M."/>
            <person name="Ganzle M."/>
            <person name="Yang X."/>
        </authorList>
    </citation>
    <scope>NUCLEOTIDE SEQUENCE [LARGE SCALE GENOMIC DNA]</scope>
    <source>
        <strain evidence="9 10">B2</strain>
    </source>
</reference>
<dbReference type="Pfam" id="PF05031">
    <property type="entry name" value="NEAT"/>
    <property type="match status" value="1"/>
</dbReference>
<comment type="caution">
    <text evidence="9">The sequence shown here is derived from an EMBL/GenBank/DDBJ whole genome shotgun (WGS) entry which is preliminary data.</text>
</comment>
<comment type="subcellular location">
    <subcellularLocation>
        <location evidence="1">Secreted</location>
        <location evidence="1">Cell wall</location>
        <topology evidence="1">Peptidoglycan-anchor</topology>
    </subcellularLocation>
</comment>
<dbReference type="NCBIfam" id="TIGR03063">
    <property type="entry name" value="srtB_target"/>
    <property type="match status" value="1"/>
</dbReference>
<dbReference type="InterPro" id="IPR037250">
    <property type="entry name" value="NEAT_dom_sf"/>
</dbReference>
<accession>A0A7Z8CWW3</accession>
<feature type="signal peptide" evidence="7">
    <location>
        <begin position="1"/>
        <end position="20"/>
    </location>
</feature>
<dbReference type="GO" id="GO:0030492">
    <property type="term" value="F:hemoglobin binding"/>
    <property type="evidence" value="ECO:0007669"/>
    <property type="project" value="InterPro"/>
</dbReference>
<sequence length="221" mass="23629">MNKRFLVLVSVMFFTFISFSAPKKAQATLADGTYSVNYTVLQGDSDSVSMANDYFDKPATLIVSGGQQSIELTVNHSTWITGLWVNSGSGLQTEQVIQTDAANDSRKARFAVNDLASPVAAKIKVDIDNESLNYHHEYKITLQFAMDSAALISGGSKVDASATSEATADATKSKTPVNEQATTAKVANPKSGDTASITLYIGLFIVALIGLFTIKKTKKAN</sequence>
<keyword evidence="6" id="KW-0812">Transmembrane</keyword>
<dbReference type="SUPFAM" id="SSF158911">
    <property type="entry name" value="NEAT domain-like"/>
    <property type="match status" value="1"/>
</dbReference>
<dbReference type="InterPro" id="IPR017502">
    <property type="entry name" value="Sortase_SrtB_target"/>
</dbReference>
<evidence type="ECO:0000313" key="9">
    <source>
        <dbReference type="EMBL" id="TFJ24831.1"/>
    </source>
</evidence>
<evidence type="ECO:0000256" key="5">
    <source>
        <dbReference type="ARBA" id="ARBA00023088"/>
    </source>
</evidence>
<name>A0A7Z8CWW3_CARDV</name>
<keyword evidence="2" id="KW-0134">Cell wall</keyword>
<dbReference type="PROSITE" id="PS50978">
    <property type="entry name" value="NEAT"/>
    <property type="match status" value="1"/>
</dbReference>
<gene>
    <name evidence="9" type="primary">isdC</name>
    <name evidence="9" type="ORF">CKN69_09370</name>
</gene>
<dbReference type="Gene3D" id="2.60.40.1850">
    <property type="match status" value="1"/>
</dbReference>
<evidence type="ECO:0000313" key="10">
    <source>
        <dbReference type="Proteomes" id="UP000297938"/>
    </source>
</evidence>
<dbReference type="PANTHER" id="PTHR37824">
    <property type="entry name" value="IRON-REGULATED SURFACE DETERMINANT PROTEIN C"/>
    <property type="match status" value="1"/>
</dbReference>
<protein>
    <submittedName>
        <fullName evidence="9">Heme uptake protein IsdC</fullName>
    </submittedName>
</protein>
<feature type="domain" description="NEAT" evidence="8">
    <location>
        <begin position="29"/>
        <end position="152"/>
    </location>
</feature>
<dbReference type="GO" id="GO:0015886">
    <property type="term" value="P:heme transport"/>
    <property type="evidence" value="ECO:0007669"/>
    <property type="project" value="InterPro"/>
</dbReference>
<dbReference type="InterPro" id="IPR050436">
    <property type="entry name" value="IsdA"/>
</dbReference>
<dbReference type="InterPro" id="IPR006635">
    <property type="entry name" value="NEAT_dom"/>
</dbReference>
<dbReference type="NCBIfam" id="TIGR03656">
    <property type="entry name" value="IsdC"/>
    <property type="match status" value="1"/>
</dbReference>
<dbReference type="SMART" id="SM00725">
    <property type="entry name" value="NEAT"/>
    <property type="match status" value="1"/>
</dbReference>